<feature type="transmembrane region" description="Helical" evidence="7">
    <location>
        <begin position="348"/>
        <end position="370"/>
    </location>
</feature>
<dbReference type="RefSeq" id="WP_005604039.1">
    <property type="nucleotide sequence ID" value="NZ_GG663524.1"/>
</dbReference>
<evidence type="ECO:0000313" key="10">
    <source>
        <dbReference type="Proteomes" id="UP000006238"/>
    </source>
</evidence>
<comment type="subcellular location">
    <subcellularLocation>
        <location evidence="1">Cell membrane</location>
        <topology evidence="1">Multi-pass membrane protein</topology>
    </subcellularLocation>
</comment>
<proteinExistence type="predicted"/>
<evidence type="ECO:0000256" key="7">
    <source>
        <dbReference type="SAM" id="Phobius"/>
    </source>
</evidence>
<comment type="caution">
    <text evidence="9">The sequence shown here is derived from an EMBL/GenBank/DDBJ whole genome shotgun (WGS) entry which is preliminary data.</text>
</comment>
<dbReference type="PANTHER" id="PTHR43124:SF3">
    <property type="entry name" value="CHLORAMPHENICOL EFFLUX PUMP RV0191"/>
    <property type="match status" value="1"/>
</dbReference>
<keyword evidence="6 7" id="KW-0472">Membrane</keyword>
<dbReference type="GO" id="GO:0022857">
    <property type="term" value="F:transmembrane transporter activity"/>
    <property type="evidence" value="ECO:0007669"/>
    <property type="project" value="InterPro"/>
</dbReference>
<feature type="transmembrane region" description="Helical" evidence="7">
    <location>
        <begin position="221"/>
        <end position="237"/>
    </location>
</feature>
<feature type="domain" description="Major facilitator superfamily (MFS) profile" evidence="8">
    <location>
        <begin position="223"/>
        <end position="402"/>
    </location>
</feature>
<keyword evidence="5 7" id="KW-1133">Transmembrane helix</keyword>
<feature type="transmembrane region" description="Helical" evidence="7">
    <location>
        <begin position="180"/>
        <end position="200"/>
    </location>
</feature>
<feature type="transmembrane region" description="Helical" evidence="7">
    <location>
        <begin position="112"/>
        <end position="134"/>
    </location>
</feature>
<organism evidence="9 10">
    <name type="scientific">Eshraghiella crossota DSM 2876</name>
    <dbReference type="NCBI Taxonomy" id="511680"/>
    <lineage>
        <taxon>Bacteria</taxon>
        <taxon>Bacillati</taxon>
        <taxon>Bacillota</taxon>
        <taxon>Clostridia</taxon>
        <taxon>Lachnospirales</taxon>
        <taxon>Lachnospiraceae</taxon>
        <taxon>Eshraghiella</taxon>
    </lineage>
</organism>
<evidence type="ECO:0000256" key="5">
    <source>
        <dbReference type="ARBA" id="ARBA00022989"/>
    </source>
</evidence>
<dbReference type="Proteomes" id="UP000006238">
    <property type="component" value="Unassembled WGS sequence"/>
</dbReference>
<feature type="transmembrane region" description="Helical" evidence="7">
    <location>
        <begin position="57"/>
        <end position="78"/>
    </location>
</feature>
<keyword evidence="2" id="KW-0813">Transport</keyword>
<dbReference type="PANTHER" id="PTHR43124">
    <property type="entry name" value="PURINE EFFLUX PUMP PBUE"/>
    <property type="match status" value="1"/>
</dbReference>
<evidence type="ECO:0000256" key="1">
    <source>
        <dbReference type="ARBA" id="ARBA00004651"/>
    </source>
</evidence>
<feature type="transmembrane region" description="Helical" evidence="7">
    <location>
        <begin position="146"/>
        <end position="168"/>
    </location>
</feature>
<sequence>MRSEKKNTGLTAGAMLIAILIIIQIGDSYCSELYDKIQSLFLRDLVMNPLNMSLEDATVMINSVAIPFYAISLMSPVFRGMVDYLGRKKVLLLNLLLYIPGLLLCMTTRKYIVFLIGNSLISLSTSVDIQYIYIASFIDEKKRATVRGILAAVAALSAASVPVIRRIAITGRPYDYTRMYGIGIAITAFVAVIVFIFLPWDKKQTTTEKITQLPTCGNKRNSALIYLYIVIFAWGAGTSGIKFYNEPMITMRFKTDYIINMILFIQPLITIIINIASGIMGDRLSRRKAICADVAATVVSLILFIVSKNYIITAAAYGIMIGAYFSAANIIMLMIMEASPKERIGRNFAWATVYNSVGNAIGMVLISILAKKIGTSAAKSVILIIPAVLTVTGIIIRPRKVS</sequence>
<evidence type="ECO:0000256" key="3">
    <source>
        <dbReference type="ARBA" id="ARBA00022475"/>
    </source>
</evidence>
<accession>D4S1V3</accession>
<keyword evidence="10" id="KW-1185">Reference proteome</keyword>
<name>D4S1V3_9FIRM</name>
<gene>
    <name evidence="9" type="ORF">BUTYVIB_02075</name>
</gene>
<evidence type="ECO:0000259" key="8">
    <source>
        <dbReference type="PROSITE" id="PS50850"/>
    </source>
</evidence>
<reference evidence="9 10" key="1">
    <citation type="submission" date="2010-02" db="EMBL/GenBank/DDBJ databases">
        <authorList>
            <person name="Weinstock G."/>
            <person name="Sodergren E."/>
            <person name="Clifton S."/>
            <person name="Fulton L."/>
            <person name="Fulton B."/>
            <person name="Courtney L."/>
            <person name="Fronick C."/>
            <person name="Harrison M."/>
            <person name="Strong C."/>
            <person name="Farmer C."/>
            <person name="Delahaunty K."/>
            <person name="Markovic C."/>
            <person name="Hall O."/>
            <person name="Minx P."/>
            <person name="Tomlinson C."/>
            <person name="Mitreva M."/>
            <person name="Nelson J."/>
            <person name="Hou S."/>
            <person name="Wollam A."/>
            <person name="Pepin K.H."/>
            <person name="Johnson M."/>
            <person name="Bhonagiri V."/>
            <person name="Zhang X."/>
            <person name="Suruliraj S."/>
            <person name="Warren W."/>
            <person name="Chinwalla A."/>
            <person name="Mardis E.R."/>
            <person name="Wilson R.K."/>
        </authorList>
    </citation>
    <scope>NUCLEOTIDE SEQUENCE [LARGE SCALE GENOMIC DNA]</scope>
    <source>
        <strain evidence="9 10">DSM 2876</strain>
    </source>
</reference>
<dbReference type="EMBL" id="ABWN01000035">
    <property type="protein sequence ID" value="EFF67851.1"/>
    <property type="molecule type" value="Genomic_DNA"/>
</dbReference>
<evidence type="ECO:0000313" key="9">
    <source>
        <dbReference type="EMBL" id="EFF67851.1"/>
    </source>
</evidence>
<dbReference type="InterPro" id="IPR050189">
    <property type="entry name" value="MFS_Efflux_Transporters"/>
</dbReference>
<dbReference type="GeneID" id="98917798"/>
<keyword evidence="3" id="KW-1003">Cell membrane</keyword>
<evidence type="ECO:0000256" key="4">
    <source>
        <dbReference type="ARBA" id="ARBA00022692"/>
    </source>
</evidence>
<feature type="transmembrane region" description="Helical" evidence="7">
    <location>
        <begin position="312"/>
        <end position="336"/>
    </location>
</feature>
<evidence type="ECO:0000256" key="6">
    <source>
        <dbReference type="ARBA" id="ARBA00023136"/>
    </source>
</evidence>
<dbReference type="GO" id="GO:0005886">
    <property type="term" value="C:plasma membrane"/>
    <property type="evidence" value="ECO:0007669"/>
    <property type="project" value="UniProtKB-SubCell"/>
</dbReference>
<feature type="transmembrane region" description="Helical" evidence="7">
    <location>
        <begin position="257"/>
        <end position="277"/>
    </location>
</feature>
<dbReference type="Pfam" id="PF07690">
    <property type="entry name" value="MFS_1"/>
    <property type="match status" value="2"/>
</dbReference>
<dbReference type="STRING" id="45851.BHV86_07980"/>
<dbReference type="eggNOG" id="ENOG50328T5">
    <property type="taxonomic scope" value="Bacteria"/>
</dbReference>
<evidence type="ECO:0000256" key="2">
    <source>
        <dbReference type="ARBA" id="ARBA00022448"/>
    </source>
</evidence>
<feature type="transmembrane region" description="Helical" evidence="7">
    <location>
        <begin position="7"/>
        <end position="26"/>
    </location>
</feature>
<keyword evidence="4 7" id="KW-0812">Transmembrane</keyword>
<dbReference type="Gene3D" id="1.20.1250.20">
    <property type="entry name" value="MFS general substrate transporter like domains"/>
    <property type="match status" value="2"/>
</dbReference>
<dbReference type="SUPFAM" id="SSF103473">
    <property type="entry name" value="MFS general substrate transporter"/>
    <property type="match status" value="1"/>
</dbReference>
<dbReference type="AlphaFoldDB" id="D4S1V3"/>
<protein>
    <submittedName>
        <fullName evidence="9">Transporter, major facilitator family protein</fullName>
    </submittedName>
</protein>
<feature type="transmembrane region" description="Helical" evidence="7">
    <location>
        <begin position="289"/>
        <end position="306"/>
    </location>
</feature>
<feature type="transmembrane region" description="Helical" evidence="7">
    <location>
        <begin position="376"/>
        <end position="396"/>
    </location>
</feature>
<dbReference type="PROSITE" id="PS50850">
    <property type="entry name" value="MFS"/>
    <property type="match status" value="1"/>
</dbReference>
<dbReference type="InterPro" id="IPR036259">
    <property type="entry name" value="MFS_trans_sf"/>
</dbReference>
<dbReference type="InterPro" id="IPR020846">
    <property type="entry name" value="MFS_dom"/>
</dbReference>
<dbReference type="InterPro" id="IPR011701">
    <property type="entry name" value="MFS"/>
</dbReference>
<dbReference type="HOGENOM" id="CLU_605076_0_0_9"/>